<gene>
    <name evidence="2" type="ORF">CHR53_22325</name>
</gene>
<dbReference type="KEGG" id="nmk:CHR53_22325"/>
<dbReference type="InterPro" id="IPR011009">
    <property type="entry name" value="Kinase-like_dom_sf"/>
</dbReference>
<reference evidence="2 3" key="1">
    <citation type="submission" date="2017-07" db="EMBL/GenBank/DDBJ databases">
        <title>The complete genome sequence of Bacillus mesonae strain H20-5, an efficient strain improving plant abiotic stress resistance.</title>
        <authorList>
            <person name="Kim S.Y."/>
            <person name="Song H."/>
            <person name="Sang M.K."/>
            <person name="Weon H.-Y."/>
            <person name="Song J."/>
        </authorList>
    </citation>
    <scope>NUCLEOTIDE SEQUENCE [LARGE SCALE GENOMIC DNA]</scope>
    <source>
        <strain evidence="2 3">H20-5</strain>
    </source>
</reference>
<proteinExistence type="predicted"/>
<dbReference type="RefSeq" id="WP_066386536.1">
    <property type="nucleotide sequence ID" value="NZ_CP022572.1"/>
</dbReference>
<accession>A0A3T0I361</accession>
<dbReference type="EMBL" id="CP022572">
    <property type="protein sequence ID" value="AZU63762.1"/>
    <property type="molecule type" value="Genomic_DNA"/>
</dbReference>
<sequence length="361" mass="44361">MIRKIRNFINEKKKLKTCFLENGNFMSPGNYVFDDSIKYITRNDRITQKRTSEILKHDYYRKATTRFLIYLLKKTIFRKSIFIPERELAIKDFTGTVYLPIRSTNGYSDKKIFDFAHKKVLSVFSEEKDYQSVINNYHYFNQHFPMPEILGTNAGELLIMEELIICQPSETWRDEDCFNIMKDIFCRYKEYFCDCKQKRKYYFTIPKEVFNSTLNNEEIDFIRREMNQEILLMSFPNLMVHGDLWTGNLLLKKEEKVFIYYIDWEYSNELIFFYDFFNLMWIEIYMNNNYKYFNRYLNGGFDQELIEIFSIFQLSFRPEWRLDYFHLYFLNFLQVRGIHFNWVDRQTYLNRYKNLLVEFGI</sequence>
<dbReference type="AlphaFoldDB" id="A0A3T0I361"/>
<organism evidence="2 3">
    <name type="scientific">Neobacillus mesonae</name>
    <dbReference type="NCBI Taxonomy" id="1193713"/>
    <lineage>
        <taxon>Bacteria</taxon>
        <taxon>Bacillati</taxon>
        <taxon>Bacillota</taxon>
        <taxon>Bacilli</taxon>
        <taxon>Bacillales</taxon>
        <taxon>Bacillaceae</taxon>
        <taxon>Neobacillus</taxon>
    </lineage>
</organism>
<dbReference type="Pfam" id="PF01636">
    <property type="entry name" value="APH"/>
    <property type="match status" value="1"/>
</dbReference>
<name>A0A3T0I361_9BACI</name>
<feature type="domain" description="Aminoglycoside phosphotransferase" evidence="1">
    <location>
        <begin position="223"/>
        <end position="300"/>
    </location>
</feature>
<evidence type="ECO:0000313" key="2">
    <source>
        <dbReference type="EMBL" id="AZU63762.1"/>
    </source>
</evidence>
<dbReference type="Proteomes" id="UP000282892">
    <property type="component" value="Chromosome"/>
</dbReference>
<dbReference type="Gene3D" id="3.90.1200.10">
    <property type="match status" value="1"/>
</dbReference>
<dbReference type="InterPro" id="IPR002575">
    <property type="entry name" value="Aminoglycoside_PTrfase"/>
</dbReference>
<protein>
    <recommendedName>
        <fullName evidence="1">Aminoglycoside phosphotransferase domain-containing protein</fullName>
    </recommendedName>
</protein>
<dbReference type="OrthoDB" id="4030632at2"/>
<evidence type="ECO:0000259" key="1">
    <source>
        <dbReference type="Pfam" id="PF01636"/>
    </source>
</evidence>
<dbReference type="STRING" id="1193713.GCA_001636315_01359"/>
<dbReference type="SUPFAM" id="SSF56112">
    <property type="entry name" value="Protein kinase-like (PK-like)"/>
    <property type="match status" value="1"/>
</dbReference>
<evidence type="ECO:0000313" key="3">
    <source>
        <dbReference type="Proteomes" id="UP000282892"/>
    </source>
</evidence>
<keyword evidence="3" id="KW-1185">Reference proteome</keyword>